<dbReference type="InterPro" id="IPR000719">
    <property type="entry name" value="Prot_kinase_dom"/>
</dbReference>
<dbReference type="PRINTS" id="PR00109">
    <property type="entry name" value="TYRKINASE"/>
</dbReference>
<keyword evidence="2" id="KW-0723">Serine/threonine-protein kinase</keyword>
<gene>
    <name evidence="8" type="ORF">JXQ802_LOCUS10131</name>
</gene>
<reference evidence="8" key="1">
    <citation type="submission" date="2021-02" db="EMBL/GenBank/DDBJ databases">
        <authorList>
            <person name="Nowell W R."/>
        </authorList>
    </citation>
    <scope>NUCLEOTIDE SEQUENCE</scope>
</reference>
<comment type="similarity">
    <text evidence="1">Belongs to the protein kinase superfamily. STE Ser/Thr protein kinase family. MAP kinase kinase kinase subfamily.</text>
</comment>
<dbReference type="Pfam" id="PF07714">
    <property type="entry name" value="PK_Tyr_Ser-Thr"/>
    <property type="match status" value="1"/>
</dbReference>
<keyword evidence="6" id="KW-0067">ATP-binding</keyword>
<dbReference type="PANTHER" id="PTHR46716:SF1">
    <property type="entry name" value="MITOGEN-ACTIVATED PROTEIN KINASE KINASE KINASE 7"/>
    <property type="match status" value="1"/>
</dbReference>
<evidence type="ECO:0000256" key="1">
    <source>
        <dbReference type="ARBA" id="ARBA00006529"/>
    </source>
</evidence>
<name>A0A814AZX1_9BILA</name>
<evidence type="ECO:0000313" key="8">
    <source>
        <dbReference type="EMBL" id="CAF0921104.1"/>
    </source>
</evidence>
<dbReference type="InterPro" id="IPR001245">
    <property type="entry name" value="Ser-Thr/Tyr_kinase_cat_dom"/>
</dbReference>
<dbReference type="GO" id="GO:0007254">
    <property type="term" value="P:JNK cascade"/>
    <property type="evidence" value="ECO:0007669"/>
    <property type="project" value="TreeGrafter"/>
</dbReference>
<dbReference type="PANTHER" id="PTHR46716">
    <property type="entry name" value="MITOGEN-ACTIVATED PROTEIN KINASE KINASE KINASE 7"/>
    <property type="match status" value="1"/>
</dbReference>
<dbReference type="GO" id="GO:0004709">
    <property type="term" value="F:MAP kinase kinase kinase activity"/>
    <property type="evidence" value="ECO:0007669"/>
    <property type="project" value="TreeGrafter"/>
</dbReference>
<evidence type="ECO:0000256" key="5">
    <source>
        <dbReference type="ARBA" id="ARBA00022777"/>
    </source>
</evidence>
<dbReference type="GO" id="GO:0005524">
    <property type="term" value="F:ATP binding"/>
    <property type="evidence" value="ECO:0007669"/>
    <property type="project" value="UniProtKB-KW"/>
</dbReference>
<sequence>MDVSSNEQIIVGAIQKAQKDGGIVLKEKLRKRSFIKDAKVMGEEKRSKTKCKLLPRRSVWMVPRLLVERQIPCISVTDEIESLRPLGDGTFGMVELIRYKRKLYAHKRARQNTREQRNGILEEGIKLSDIAQHHPNIQRLNFINLRTFGLVIDYCSNGSLDVFVRDKTSNYTLVDVLNWSYQLADALSFLHSNKIIHRDVKMQNILLKDNYQTLVLTDYGTATQLGRAVLTIEVGTPITMAPEVFAYNQYNETCDTYSWSIVFWQLISKQLLPYGTQGKVFLLSVVQNQLRPPKFNHCPELFIALLYRSWHSDPNERPTLLFIKKVLRLILNILPKKKQEYTSEMANEIQNQWINEYNLSEKYLPYEPRFNNEQSINLYQEHLTMMERIMKIQKDIIELKQKQAKFDHYDELLYENEQLQKKIDQLRSKN</sequence>
<dbReference type="AlphaFoldDB" id="A0A814AZX1"/>
<dbReference type="Proteomes" id="UP000663870">
    <property type="component" value="Unassembled WGS sequence"/>
</dbReference>
<dbReference type="SMART" id="SM00220">
    <property type="entry name" value="S_TKc"/>
    <property type="match status" value="1"/>
</dbReference>
<dbReference type="PROSITE" id="PS50011">
    <property type="entry name" value="PROTEIN_KINASE_DOM"/>
    <property type="match status" value="1"/>
</dbReference>
<keyword evidence="4" id="KW-0547">Nucleotide-binding</keyword>
<dbReference type="GO" id="GO:0006955">
    <property type="term" value="P:immune response"/>
    <property type="evidence" value="ECO:0007669"/>
    <property type="project" value="TreeGrafter"/>
</dbReference>
<evidence type="ECO:0000256" key="2">
    <source>
        <dbReference type="ARBA" id="ARBA00022527"/>
    </source>
</evidence>
<proteinExistence type="inferred from homology"/>
<keyword evidence="9" id="KW-1185">Reference proteome</keyword>
<dbReference type="Gene3D" id="3.30.200.20">
    <property type="entry name" value="Phosphorylase Kinase, domain 1"/>
    <property type="match status" value="1"/>
</dbReference>
<evidence type="ECO:0000313" key="9">
    <source>
        <dbReference type="Proteomes" id="UP000663870"/>
    </source>
</evidence>
<evidence type="ECO:0000256" key="4">
    <source>
        <dbReference type="ARBA" id="ARBA00022741"/>
    </source>
</evidence>
<evidence type="ECO:0000256" key="6">
    <source>
        <dbReference type="ARBA" id="ARBA00022840"/>
    </source>
</evidence>
<evidence type="ECO:0000256" key="3">
    <source>
        <dbReference type="ARBA" id="ARBA00022679"/>
    </source>
</evidence>
<dbReference type="PROSITE" id="PS00108">
    <property type="entry name" value="PROTEIN_KINASE_ST"/>
    <property type="match status" value="1"/>
</dbReference>
<accession>A0A814AZX1</accession>
<dbReference type="Gene3D" id="1.10.510.10">
    <property type="entry name" value="Transferase(Phosphotransferase) domain 1"/>
    <property type="match status" value="1"/>
</dbReference>
<protein>
    <recommendedName>
        <fullName evidence="7">Protein kinase domain-containing protein</fullName>
    </recommendedName>
</protein>
<dbReference type="InterPro" id="IPR008271">
    <property type="entry name" value="Ser/Thr_kinase_AS"/>
</dbReference>
<feature type="domain" description="Protein kinase" evidence="7">
    <location>
        <begin position="80"/>
        <end position="331"/>
    </location>
</feature>
<dbReference type="SUPFAM" id="SSF56112">
    <property type="entry name" value="Protein kinase-like (PK-like)"/>
    <property type="match status" value="1"/>
</dbReference>
<keyword evidence="3" id="KW-0808">Transferase</keyword>
<comment type="caution">
    <text evidence="8">The sequence shown here is derived from an EMBL/GenBank/DDBJ whole genome shotgun (WGS) entry which is preliminary data.</text>
</comment>
<dbReference type="GO" id="GO:0043123">
    <property type="term" value="P:positive regulation of canonical NF-kappaB signal transduction"/>
    <property type="evidence" value="ECO:0007669"/>
    <property type="project" value="TreeGrafter"/>
</dbReference>
<keyword evidence="5" id="KW-0418">Kinase</keyword>
<evidence type="ECO:0000259" key="7">
    <source>
        <dbReference type="PROSITE" id="PS50011"/>
    </source>
</evidence>
<organism evidence="8 9">
    <name type="scientific">Rotaria sordida</name>
    <dbReference type="NCBI Taxonomy" id="392033"/>
    <lineage>
        <taxon>Eukaryota</taxon>
        <taxon>Metazoa</taxon>
        <taxon>Spiralia</taxon>
        <taxon>Gnathifera</taxon>
        <taxon>Rotifera</taxon>
        <taxon>Eurotatoria</taxon>
        <taxon>Bdelloidea</taxon>
        <taxon>Philodinida</taxon>
        <taxon>Philodinidae</taxon>
        <taxon>Rotaria</taxon>
    </lineage>
</organism>
<dbReference type="GO" id="GO:0019899">
    <property type="term" value="F:enzyme binding"/>
    <property type="evidence" value="ECO:0007669"/>
    <property type="project" value="UniProtKB-ARBA"/>
</dbReference>
<dbReference type="EMBL" id="CAJNOL010000191">
    <property type="protein sequence ID" value="CAF0921104.1"/>
    <property type="molecule type" value="Genomic_DNA"/>
</dbReference>
<dbReference type="InterPro" id="IPR011009">
    <property type="entry name" value="Kinase-like_dom_sf"/>
</dbReference>